<keyword evidence="5" id="KW-1185">Reference proteome</keyword>
<dbReference type="InterPro" id="IPR039662">
    <property type="entry name" value="Cohesin_Scc3/SA"/>
</dbReference>
<feature type="domain" description="SCD" evidence="3">
    <location>
        <begin position="215"/>
        <end position="300"/>
    </location>
</feature>
<dbReference type="PROSITE" id="PS51425">
    <property type="entry name" value="SCD"/>
    <property type="match status" value="1"/>
</dbReference>
<dbReference type="GO" id="GO:0007059">
    <property type="term" value="P:chromosome segregation"/>
    <property type="evidence" value="ECO:0007669"/>
    <property type="project" value="UniProtKB-KW"/>
</dbReference>
<dbReference type="GO" id="GO:0005634">
    <property type="term" value="C:nucleus"/>
    <property type="evidence" value="ECO:0007669"/>
    <property type="project" value="UniProtKB-SubCell"/>
</dbReference>
<dbReference type="InterPro" id="IPR016024">
    <property type="entry name" value="ARM-type_fold"/>
</dbReference>
<protein>
    <recommendedName>
        <fullName evidence="2">Cohesin subunit SA</fullName>
    </recommendedName>
    <alternativeName>
        <fullName evidence="2">SCC3 homolog</fullName>
    </alternativeName>
    <alternativeName>
        <fullName evidence="2">Stromal antigen</fullName>
    </alternativeName>
</protein>
<dbReference type="PANTHER" id="PTHR11199">
    <property type="entry name" value="STROMAL ANTIGEN"/>
    <property type="match status" value="1"/>
</dbReference>
<dbReference type="AlphaFoldDB" id="A0A7K8E9A4"/>
<dbReference type="Pfam" id="PF24571">
    <property type="entry name" value="HEAT_SCC3-SA"/>
    <property type="match status" value="1"/>
</dbReference>
<dbReference type="Proteomes" id="UP000522331">
    <property type="component" value="Unassembled WGS sequence"/>
</dbReference>
<comment type="function">
    <text evidence="2">Component of cohesin complex, a complex required for the cohesion of sister chromatids after DNA replication. The cohesin complex apparently forms a large proteinaceous ring within which sister chromatids can be trapped. At anaphase, the complex is cleaved and dissociates from chromatin, allowing sister chromatids to segregate.</text>
</comment>
<keyword evidence="2" id="KW-0158">Chromosome</keyword>
<evidence type="ECO:0000256" key="2">
    <source>
        <dbReference type="RuleBase" id="RU369063"/>
    </source>
</evidence>
<comment type="similarity">
    <text evidence="1 2">Belongs to the SCC3 family.</text>
</comment>
<comment type="subunit">
    <text evidence="2">Part of the cohesin complex which is composed of a heterodimer between a SMC1 protein (SMC1A or SMC1B) and SMC3, which are attached via their hinge domain, and RAD21 which link them at their heads, and one STAG protein.</text>
</comment>
<dbReference type="GO" id="GO:0008278">
    <property type="term" value="C:cohesin complex"/>
    <property type="evidence" value="ECO:0007669"/>
    <property type="project" value="UniProtKB-UniRule"/>
</dbReference>
<dbReference type="Pfam" id="PF21581">
    <property type="entry name" value="SCD"/>
    <property type="match status" value="1"/>
</dbReference>
<proteinExistence type="inferred from homology"/>
<reference evidence="4 5" key="1">
    <citation type="submission" date="2019-09" db="EMBL/GenBank/DDBJ databases">
        <title>Bird 10,000 Genomes (B10K) Project - Family phase.</title>
        <authorList>
            <person name="Zhang G."/>
        </authorList>
    </citation>
    <scope>NUCLEOTIDE SEQUENCE [LARGE SCALE GENOMIC DNA]</scope>
    <source>
        <strain evidence="4">B10K-DU-002-02</strain>
        <tissue evidence="4">Muscle</tissue>
    </source>
</reference>
<dbReference type="SUPFAM" id="SSF48371">
    <property type="entry name" value="ARM repeat"/>
    <property type="match status" value="1"/>
</dbReference>
<name>A0A7K8E9A4_LEURO</name>
<dbReference type="EMBL" id="VZTC01005064">
    <property type="protein sequence ID" value="NXB48204.1"/>
    <property type="molecule type" value="Genomic_DNA"/>
</dbReference>
<feature type="non-terminal residue" evidence="4">
    <location>
        <position position="974"/>
    </location>
</feature>
<dbReference type="Pfam" id="PF08514">
    <property type="entry name" value="STAG"/>
    <property type="match status" value="1"/>
</dbReference>
<feature type="non-terminal residue" evidence="4">
    <location>
        <position position="1"/>
    </location>
</feature>
<dbReference type="GO" id="GO:0007062">
    <property type="term" value="P:sister chromatid cohesion"/>
    <property type="evidence" value="ECO:0007669"/>
    <property type="project" value="UniProtKB-UniRule"/>
</dbReference>
<keyword evidence="2" id="KW-0539">Nucleus</keyword>
<gene>
    <name evidence="4" type="primary">Stag2_2</name>
    <name evidence="4" type="ORF">LEUROT_R03340</name>
</gene>
<comment type="subcellular location">
    <subcellularLocation>
        <location evidence="2">Nucleus</location>
    </subcellularLocation>
    <subcellularLocation>
        <location evidence="2">Chromosome</location>
    </subcellularLocation>
    <subcellularLocation>
        <location evidence="2">Chromosome</location>
        <location evidence="2">Centromere</location>
    </subcellularLocation>
</comment>
<evidence type="ECO:0000313" key="4">
    <source>
        <dbReference type="EMBL" id="NXB48204.1"/>
    </source>
</evidence>
<keyword evidence="2" id="KW-0131">Cell cycle</keyword>
<dbReference type="PANTHER" id="PTHR11199:SF2">
    <property type="entry name" value="COHESIN SUBUNIT SA"/>
    <property type="match status" value="1"/>
</dbReference>
<evidence type="ECO:0000259" key="3">
    <source>
        <dbReference type="PROSITE" id="PS51425"/>
    </source>
</evidence>
<accession>A0A7K8E9A4</accession>
<dbReference type="InterPro" id="IPR020839">
    <property type="entry name" value="SCD"/>
</dbReference>
<sequence>VEAVTLFEVVSMGKQAMQSVVVDWVEAYKQDRNVALLDLINFFIQCSGCQGMVTAEMFQSLYKKDVMRKMTETFDKDNEDYPLIRTGPYWKKFKANFCEFIAVLVQQCQCSILYDNYLMDTIISLLTGLADSMVRAFRHTSTLAAMKLLTAVVSVHLNLDVNKHNAQRLYEVEKKRISGKRTSYRLDQLERKRKEYDHKLLEIQNMMNAIFKGTFLNRYRDVIPEIRATCIEEIGSWIKTYPDAFLNDSYLKYVGWMLYDKQAEVRLKCLLGLQGIYSRKELASRMDLFTNRFKDRIVSMPLDKDHEVAVQAMKLLMLMSQNCEDVLSAEDCEMLYQFVYATHRPLAVAAGEFLYKRWLLSHEGDKEVQPRGGGKFGASTDQLKRLICFFLESELHKHVAYLVDSLWDWAGKFLKDWECMTTLLLKNAEEAGEALSDAQESALIEIILAAVREAAEGHPPVGRGAAKKILSVKEKKIQLEDCTKITEHFIMVLPQLLAKYSTDAQKVANLLQIPQYYDLDVYSTGHLEKHLDALLREIKDIVVKHSDMPVLEASSRTYSILCREEMAIYGQVDCARTQMIDELIKQLNQLLDCFWQKEGGFCTDAGEISRMHSALRRVAAFYNAHDLTKWNLYDKTLRFLMFEMEHGNLPVLIILPALQCTYFSLLWQLAAVSENSPKESLFPLRRELRRFSQICTCFLHHKENDVREKAFMILCDWLLILSHLDSNNNEEAVEFLGYLPNTPLQEKLFSFIKQHVFTDEEEEKKDLTEEGKDETCKLDDLHKKRSLLAAYCKLIVYNVVEMTAAAEIYKYYVKTYSDFGDIIKETLSKTRYNNKIQSAKTLILCLQQLFQTHAESQDSSSGVDFSSPSFANMKELARRFSLTFGWDQVKSRESIAMIHKEGIEFAFQGATGVDGKCLPPNLSFLLIISEFSNKLLKPDKRLVYSYLQRYITEPLSCRGDEWQPLVWYRNSLLA</sequence>
<comment type="caution">
    <text evidence="4">The sequence shown here is derived from an EMBL/GenBank/DDBJ whole genome shotgun (WGS) entry which is preliminary data.</text>
</comment>
<dbReference type="GO" id="GO:0003682">
    <property type="term" value="F:chromatin binding"/>
    <property type="evidence" value="ECO:0007669"/>
    <property type="project" value="TreeGrafter"/>
</dbReference>
<keyword evidence="2" id="KW-0132">Cell division</keyword>
<organism evidence="4 5">
    <name type="scientific">Leucopsar rothschildi</name>
    <name type="common">Bali myna</name>
    <name type="synonym">Rothschild's mynah</name>
    <dbReference type="NCBI Taxonomy" id="127929"/>
    <lineage>
        <taxon>Eukaryota</taxon>
        <taxon>Metazoa</taxon>
        <taxon>Chordata</taxon>
        <taxon>Craniata</taxon>
        <taxon>Vertebrata</taxon>
        <taxon>Euteleostomi</taxon>
        <taxon>Archelosauria</taxon>
        <taxon>Archosauria</taxon>
        <taxon>Dinosauria</taxon>
        <taxon>Saurischia</taxon>
        <taxon>Theropoda</taxon>
        <taxon>Coelurosauria</taxon>
        <taxon>Aves</taxon>
        <taxon>Neognathae</taxon>
        <taxon>Neoaves</taxon>
        <taxon>Telluraves</taxon>
        <taxon>Australaves</taxon>
        <taxon>Passeriformes</taxon>
        <taxon>Sturnidae</taxon>
        <taxon>Leucopsar</taxon>
    </lineage>
</organism>
<dbReference type="GO" id="GO:0000785">
    <property type="term" value="C:chromatin"/>
    <property type="evidence" value="ECO:0007669"/>
    <property type="project" value="UniProtKB-UniRule"/>
</dbReference>
<keyword evidence="2" id="KW-0159">Chromosome partition</keyword>
<dbReference type="GO" id="GO:0051301">
    <property type="term" value="P:cell division"/>
    <property type="evidence" value="ECO:0007669"/>
    <property type="project" value="UniProtKB-UniRule"/>
</dbReference>
<dbReference type="GO" id="GO:0000775">
    <property type="term" value="C:chromosome, centromeric region"/>
    <property type="evidence" value="ECO:0007669"/>
    <property type="project" value="UniProtKB-SubCell"/>
</dbReference>
<dbReference type="InterPro" id="IPR013721">
    <property type="entry name" value="STAG"/>
</dbReference>
<evidence type="ECO:0000256" key="1">
    <source>
        <dbReference type="ARBA" id="ARBA00005486"/>
    </source>
</evidence>
<evidence type="ECO:0000313" key="5">
    <source>
        <dbReference type="Proteomes" id="UP000522331"/>
    </source>
</evidence>
<dbReference type="InterPro" id="IPR056396">
    <property type="entry name" value="HEAT_SCC3-SA"/>
</dbReference>